<accession>A0ABU8L6B0</accession>
<name>A0ABU8L6B0_9MICO</name>
<sequence>MTAAALQIAAPTRLERGLKALAHRLDRYVESRIAARAERREIALDLLREQQARRHDPRALDVALLSIGSRPRP</sequence>
<dbReference type="RefSeq" id="WP_337330541.1">
    <property type="nucleotide sequence ID" value="NZ_JBBDGM010000001.1"/>
</dbReference>
<evidence type="ECO:0000313" key="2">
    <source>
        <dbReference type="Proteomes" id="UP001371224"/>
    </source>
</evidence>
<evidence type="ECO:0000313" key="1">
    <source>
        <dbReference type="EMBL" id="MEJ1086859.1"/>
    </source>
</evidence>
<gene>
    <name evidence="1" type="ORF">WDU99_00845</name>
</gene>
<protein>
    <submittedName>
        <fullName evidence="1">Uncharacterized protein</fullName>
    </submittedName>
</protein>
<comment type="caution">
    <text evidence="1">The sequence shown here is derived from an EMBL/GenBank/DDBJ whole genome shotgun (WGS) entry which is preliminary data.</text>
</comment>
<proteinExistence type="predicted"/>
<reference evidence="1 2" key="1">
    <citation type="submission" date="2024-02" db="EMBL/GenBank/DDBJ databases">
        <authorList>
            <person name="Saticioglu I.B."/>
        </authorList>
    </citation>
    <scope>NUCLEOTIDE SEQUENCE [LARGE SCALE GENOMIC DNA]</scope>
    <source>
        <strain evidence="1 2">Mu-80</strain>
    </source>
</reference>
<dbReference type="Proteomes" id="UP001371224">
    <property type="component" value="Unassembled WGS sequence"/>
</dbReference>
<dbReference type="EMBL" id="JBBDGM010000001">
    <property type="protein sequence ID" value="MEJ1086859.1"/>
    <property type="molecule type" value="Genomic_DNA"/>
</dbReference>
<keyword evidence="2" id="KW-1185">Reference proteome</keyword>
<organism evidence="1 2">
    <name type="scientific">Microbacterium bandirmense</name>
    <dbReference type="NCBI Taxonomy" id="3122050"/>
    <lineage>
        <taxon>Bacteria</taxon>
        <taxon>Bacillati</taxon>
        <taxon>Actinomycetota</taxon>
        <taxon>Actinomycetes</taxon>
        <taxon>Micrococcales</taxon>
        <taxon>Microbacteriaceae</taxon>
        <taxon>Microbacterium</taxon>
    </lineage>
</organism>